<dbReference type="RefSeq" id="WP_238073248.1">
    <property type="nucleotide sequence ID" value="NZ_JAKNJB010000005.1"/>
</dbReference>
<dbReference type="Proteomes" id="UP001200313">
    <property type="component" value="Unassembled WGS sequence"/>
</dbReference>
<keyword evidence="3" id="KW-1185">Reference proteome</keyword>
<proteinExistence type="predicted"/>
<sequence>MADDFTEQLNAVLGNPEAMGQIMSIARALTGDGNAAPPQASPSQAPPPPPPAEPEPLQAAPPALPPQAPQSAAPDLSGMLNRLGGLLNGGSGGGALQNGGGNPLSALADLDPRLIQLGMRLISEYNSPADDKTALLAALRPFVKEERFAKVDRAIQAARLARVVRAALRMFRESKEGGEGEHV</sequence>
<gene>
    <name evidence="2" type="ORF">L0P79_03715</name>
</gene>
<accession>A0ABS9M5V6</accession>
<evidence type="ECO:0000313" key="2">
    <source>
        <dbReference type="EMBL" id="MCG4526178.1"/>
    </source>
</evidence>
<feature type="compositionally biased region" description="Low complexity" evidence="1">
    <location>
        <begin position="69"/>
        <end position="79"/>
    </location>
</feature>
<evidence type="ECO:0000256" key="1">
    <source>
        <dbReference type="SAM" id="MobiDB-lite"/>
    </source>
</evidence>
<name>A0ABS9M5V6_9FIRM</name>
<organism evidence="2 3">
    <name type="scientific">Intestinimonas massiliensis</name>
    <name type="common">ex Afouda et al. 2020</name>
    <dbReference type="NCBI Taxonomy" id="1673721"/>
    <lineage>
        <taxon>Bacteria</taxon>
        <taxon>Bacillati</taxon>
        <taxon>Bacillota</taxon>
        <taxon>Clostridia</taxon>
        <taxon>Eubacteriales</taxon>
        <taxon>Intestinimonas</taxon>
    </lineage>
</organism>
<comment type="caution">
    <text evidence="2">The sequence shown here is derived from an EMBL/GenBank/DDBJ whole genome shotgun (WGS) entry which is preliminary data.</text>
</comment>
<feature type="compositionally biased region" description="Pro residues" evidence="1">
    <location>
        <begin position="44"/>
        <end position="54"/>
    </location>
</feature>
<reference evidence="2 3" key="1">
    <citation type="submission" date="2022-01" db="EMBL/GenBank/DDBJ databases">
        <title>Collection of gut derived symbiotic bacterial strains cultured from healthy donors.</title>
        <authorList>
            <person name="Lin H."/>
            <person name="Kohout C."/>
            <person name="Waligurski E."/>
            <person name="Pamer E.G."/>
        </authorList>
    </citation>
    <scope>NUCLEOTIDE SEQUENCE [LARGE SCALE GENOMIC DNA]</scope>
    <source>
        <strain evidence="2 3">DFI.3.7</strain>
    </source>
</reference>
<evidence type="ECO:0000313" key="3">
    <source>
        <dbReference type="Proteomes" id="UP001200313"/>
    </source>
</evidence>
<feature type="region of interest" description="Disordered" evidence="1">
    <location>
        <begin position="24"/>
        <end position="79"/>
    </location>
</feature>
<dbReference type="EMBL" id="JAKNJB010000005">
    <property type="protein sequence ID" value="MCG4526178.1"/>
    <property type="molecule type" value="Genomic_DNA"/>
</dbReference>
<protein>
    <submittedName>
        <fullName evidence="2">Uncharacterized protein</fullName>
    </submittedName>
</protein>